<reference evidence="3" key="1">
    <citation type="submission" date="2020-05" db="EMBL/GenBank/DDBJ databases">
        <title>WGS assembly of Panicum virgatum.</title>
        <authorList>
            <person name="Lovell J.T."/>
            <person name="Jenkins J."/>
            <person name="Shu S."/>
            <person name="Juenger T.E."/>
            <person name="Schmutz J."/>
        </authorList>
    </citation>
    <scope>NUCLEOTIDE SEQUENCE</scope>
    <source>
        <strain evidence="3">AP13</strain>
    </source>
</reference>
<evidence type="ECO:0000256" key="1">
    <source>
        <dbReference type="SAM" id="MobiDB-lite"/>
    </source>
</evidence>
<feature type="compositionally biased region" description="Polar residues" evidence="1">
    <location>
        <begin position="37"/>
        <end position="50"/>
    </location>
</feature>
<comment type="caution">
    <text evidence="3">The sequence shown here is derived from an EMBL/GenBank/DDBJ whole genome shotgun (WGS) entry which is preliminary data.</text>
</comment>
<dbReference type="PANTHER" id="PTHR47069:SF11">
    <property type="entry name" value="OS04G0275550 PROTEIN"/>
    <property type="match status" value="1"/>
</dbReference>
<evidence type="ECO:0000313" key="4">
    <source>
        <dbReference type="Proteomes" id="UP000823388"/>
    </source>
</evidence>
<feature type="region of interest" description="Disordered" evidence="1">
    <location>
        <begin position="1"/>
        <end position="80"/>
    </location>
</feature>
<proteinExistence type="predicted"/>
<dbReference type="Pfam" id="PF12776">
    <property type="entry name" value="Myb_DNA-bind_3"/>
    <property type="match status" value="1"/>
</dbReference>
<dbReference type="EMBL" id="CM029041">
    <property type="protein sequence ID" value="KAG2628208.1"/>
    <property type="molecule type" value="Genomic_DNA"/>
</dbReference>
<gene>
    <name evidence="3" type="ORF">PVAP13_3KG234427</name>
</gene>
<sequence>MRRPIPFLGTTRTPRSSPHPVAQRRPPEAWPARRMGTQGTDSTWGSSNFPRTPVYAPFPNPPRHSTSSSAPWQGGPYASLPPIPRPAAPSSYGGYSEGCSGYAPWYAPPMGNDPASSAVPGHPRTRSQSRRQAASPVPDRSSNNDSMASDGGDDDLASKGSIRAKWDDVRTEIFCHLWLEEQQKGNCLQGKMSAIGWCNMVAAFKERMGWAHSKNQLHTRYRQLKKYYGVLKILKRGTGGGRRKHGGFKAAPDIWDALKKKLSEVERLKREEPSWLWMLDDMFRDATIDYSTMLATAGEPNTDNVDSHDTTAADSISPRTTSGSCKRGSSEATKSTADSPSKKAQAPMSPSSSITPEKKENSAE</sequence>
<evidence type="ECO:0000313" key="3">
    <source>
        <dbReference type="EMBL" id="KAG2628208.1"/>
    </source>
</evidence>
<feature type="compositionally biased region" description="Polar residues" evidence="1">
    <location>
        <begin position="330"/>
        <end position="339"/>
    </location>
</feature>
<keyword evidence="4" id="KW-1185">Reference proteome</keyword>
<protein>
    <recommendedName>
        <fullName evidence="2">Myb/SANT-like domain-containing protein</fullName>
    </recommendedName>
</protein>
<feature type="domain" description="Myb/SANT-like" evidence="2">
    <location>
        <begin position="165"/>
        <end position="236"/>
    </location>
</feature>
<feature type="compositionally biased region" description="Polar residues" evidence="1">
    <location>
        <begin position="312"/>
        <end position="324"/>
    </location>
</feature>
<organism evidence="3 4">
    <name type="scientific">Panicum virgatum</name>
    <name type="common">Blackwell switchgrass</name>
    <dbReference type="NCBI Taxonomy" id="38727"/>
    <lineage>
        <taxon>Eukaryota</taxon>
        <taxon>Viridiplantae</taxon>
        <taxon>Streptophyta</taxon>
        <taxon>Embryophyta</taxon>
        <taxon>Tracheophyta</taxon>
        <taxon>Spermatophyta</taxon>
        <taxon>Magnoliopsida</taxon>
        <taxon>Liliopsida</taxon>
        <taxon>Poales</taxon>
        <taxon>Poaceae</taxon>
        <taxon>PACMAD clade</taxon>
        <taxon>Panicoideae</taxon>
        <taxon>Panicodae</taxon>
        <taxon>Paniceae</taxon>
        <taxon>Panicinae</taxon>
        <taxon>Panicum</taxon>
        <taxon>Panicum sect. Hiantes</taxon>
    </lineage>
</organism>
<feature type="region of interest" description="Disordered" evidence="1">
    <location>
        <begin position="113"/>
        <end position="159"/>
    </location>
</feature>
<dbReference type="AlphaFoldDB" id="A0A8T0V1G7"/>
<dbReference type="InterPro" id="IPR024752">
    <property type="entry name" value="Myb/SANT-like_dom"/>
</dbReference>
<feature type="region of interest" description="Disordered" evidence="1">
    <location>
        <begin position="298"/>
        <end position="364"/>
    </location>
</feature>
<evidence type="ECO:0000259" key="2">
    <source>
        <dbReference type="Pfam" id="PF12776"/>
    </source>
</evidence>
<dbReference type="PANTHER" id="PTHR47069">
    <property type="match status" value="1"/>
</dbReference>
<accession>A0A8T0V1G7</accession>
<name>A0A8T0V1G7_PANVG</name>
<dbReference type="Proteomes" id="UP000823388">
    <property type="component" value="Chromosome 3K"/>
</dbReference>